<comment type="caution">
    <text evidence="3">The sequence shown here is derived from an EMBL/GenBank/DDBJ whole genome shotgun (WGS) entry which is preliminary data.</text>
</comment>
<evidence type="ECO:0000256" key="1">
    <source>
        <dbReference type="ARBA" id="ARBA00022737"/>
    </source>
</evidence>
<name>A0A0F9PU27_9ZZZZ</name>
<keyword evidence="2" id="KW-0802">TPR repeat</keyword>
<dbReference type="Pfam" id="PF13181">
    <property type="entry name" value="TPR_8"/>
    <property type="match status" value="2"/>
</dbReference>
<dbReference type="PROSITE" id="PS50005">
    <property type="entry name" value="TPR"/>
    <property type="match status" value="3"/>
</dbReference>
<dbReference type="SUPFAM" id="SSF48452">
    <property type="entry name" value="TPR-like"/>
    <property type="match status" value="1"/>
</dbReference>
<dbReference type="PANTHER" id="PTHR44943">
    <property type="entry name" value="CELLULOSE SYNTHASE OPERON PROTEIN C"/>
    <property type="match status" value="1"/>
</dbReference>
<sequence>MSKEEKKKRKELTKLVKKYLSTGKKLYQKNEFQKAISHFKKAIELGYISTDIWDLIGYSEFQLGNLNHAVEYYRKGSEYNPNDPVAWIKYASLLKQNNDLISSIDATKKALGLNSQNKDYWLFLGGTYLKMMKFNEAEESFESVLKIDPNNQNALNSIALSKRSRELSENTHTWKVVLYPFIFDNLIYYEKLLFIIRNIHDYLNSLTTHYSLRQKITRHIKKILKGQEPHIQNLLTNLIDSIPNKTFIDYGTNFDDFVFSSLIKNLEFLYSTYEPMVKTFRYIDGIILNQVNSFDEFKFQVRKYLNNLPADAQSIIISFIDSLPAGIKETEKSAKEDNRIKMEEQKNELFMELEKESLEKLKKMVKVSTKINLDRMQNALKLESEIFDNIIFDWADEFGFTIDGDYLVLNMDTVSDFINSLDKKFEEWENFEKKGIGKQ</sequence>
<organism evidence="3">
    <name type="scientific">marine sediment metagenome</name>
    <dbReference type="NCBI Taxonomy" id="412755"/>
    <lineage>
        <taxon>unclassified sequences</taxon>
        <taxon>metagenomes</taxon>
        <taxon>ecological metagenomes</taxon>
    </lineage>
</organism>
<protein>
    <submittedName>
        <fullName evidence="3">Uncharacterized protein</fullName>
    </submittedName>
</protein>
<accession>A0A0F9PU27</accession>
<dbReference type="PANTHER" id="PTHR44943:SF4">
    <property type="entry name" value="TPR REPEAT-CONTAINING PROTEIN MJ0798"/>
    <property type="match status" value="1"/>
</dbReference>
<dbReference type="EMBL" id="LAZR01002578">
    <property type="protein sequence ID" value="KKN28242.1"/>
    <property type="molecule type" value="Genomic_DNA"/>
</dbReference>
<proteinExistence type="predicted"/>
<dbReference type="SMART" id="SM00028">
    <property type="entry name" value="TPR"/>
    <property type="match status" value="4"/>
</dbReference>
<dbReference type="Gene3D" id="1.25.40.10">
    <property type="entry name" value="Tetratricopeptide repeat domain"/>
    <property type="match status" value="1"/>
</dbReference>
<dbReference type="InterPro" id="IPR051685">
    <property type="entry name" value="Ycf3/AcsC/BcsC/TPR_MFPF"/>
</dbReference>
<dbReference type="AlphaFoldDB" id="A0A0F9PU27"/>
<reference evidence="3" key="1">
    <citation type="journal article" date="2015" name="Nature">
        <title>Complex archaea that bridge the gap between prokaryotes and eukaryotes.</title>
        <authorList>
            <person name="Spang A."/>
            <person name="Saw J.H."/>
            <person name="Jorgensen S.L."/>
            <person name="Zaremba-Niedzwiedzka K."/>
            <person name="Martijn J."/>
            <person name="Lind A.E."/>
            <person name="van Eijk R."/>
            <person name="Schleper C."/>
            <person name="Guy L."/>
            <person name="Ettema T.J."/>
        </authorList>
    </citation>
    <scope>NUCLEOTIDE SEQUENCE</scope>
</reference>
<evidence type="ECO:0000256" key="2">
    <source>
        <dbReference type="ARBA" id="ARBA00022803"/>
    </source>
</evidence>
<keyword evidence="1" id="KW-0677">Repeat</keyword>
<dbReference type="InterPro" id="IPR011990">
    <property type="entry name" value="TPR-like_helical_dom_sf"/>
</dbReference>
<evidence type="ECO:0000313" key="3">
    <source>
        <dbReference type="EMBL" id="KKN28242.1"/>
    </source>
</evidence>
<dbReference type="InterPro" id="IPR019734">
    <property type="entry name" value="TPR_rpt"/>
</dbReference>
<gene>
    <name evidence="3" type="ORF">LCGC14_0856230</name>
</gene>